<evidence type="ECO:0000256" key="1">
    <source>
        <dbReference type="SAM" id="MobiDB-lite"/>
    </source>
</evidence>
<name>A0A5R9FR48_9ACTN</name>
<feature type="signal peptide" evidence="2">
    <location>
        <begin position="1"/>
        <end position="22"/>
    </location>
</feature>
<organism evidence="3 4">
    <name type="scientific">Streptomyces montanus</name>
    <dbReference type="NCBI Taxonomy" id="2580423"/>
    <lineage>
        <taxon>Bacteria</taxon>
        <taxon>Bacillati</taxon>
        <taxon>Actinomycetota</taxon>
        <taxon>Actinomycetes</taxon>
        <taxon>Kitasatosporales</taxon>
        <taxon>Streptomycetaceae</taxon>
        <taxon>Streptomyces</taxon>
    </lineage>
</organism>
<comment type="caution">
    <text evidence="3">The sequence shown here is derived from an EMBL/GenBank/DDBJ whole genome shotgun (WGS) entry which is preliminary data.</text>
</comment>
<accession>A0A5R9FR48</accession>
<dbReference type="InterPro" id="IPR043777">
    <property type="entry name" value="DUF5719"/>
</dbReference>
<feature type="region of interest" description="Disordered" evidence="1">
    <location>
        <begin position="85"/>
        <end position="132"/>
    </location>
</feature>
<proteinExistence type="predicted"/>
<dbReference type="RefSeq" id="WP_138045080.1">
    <property type="nucleotide sequence ID" value="NZ_VBZC01000011.1"/>
</dbReference>
<protein>
    <recommendedName>
        <fullName evidence="5">Secreted protein</fullName>
    </recommendedName>
</protein>
<keyword evidence="4" id="KW-1185">Reference proteome</keyword>
<evidence type="ECO:0000313" key="4">
    <source>
        <dbReference type="Proteomes" id="UP000305906"/>
    </source>
</evidence>
<dbReference type="Proteomes" id="UP000305906">
    <property type="component" value="Unassembled WGS sequence"/>
</dbReference>
<dbReference type="Pfam" id="PF18986">
    <property type="entry name" value="DUF5719"/>
    <property type="match status" value="1"/>
</dbReference>
<evidence type="ECO:0000256" key="2">
    <source>
        <dbReference type="SAM" id="SignalP"/>
    </source>
</evidence>
<sequence>MNRTTVSLIAGVAALAAVAGFASLTEPDASGGDTAKAAAQMPVERTSLLCPGPSISDVAETAYTSYTPVTKGADKSGRAELAFAGEESTDGGSQKGDKPEKEKKPVLEPKEPGKPVTGEASGADSPALIGTAEGSYAPGWTVQQTTEVSVGTGRGLLGTNCTSPDTDFWFPGASTSEERNDYVHLTNPDDSAAVVDIELYGKDGALKSTVGEGIQVQPHSTEPVLLSTLVDEPQTNLTVHVTVRSGRVAAAVQALDDKLGGDWLAASTDPAGSLVMPGVPKDATSVRLVAFAPGDRDADLKVRLASPSGPITPAGAETLHVKAGMTAAVDLGDVTRGEAGSLILTPTEKSVPVVAALRVVRGKGDKQETAFIPATKPVGTRATSADNRSKGSTLSLVAPGRSAKVKVTASAGSEGGTPATKTYTVKGGTTQDIEPPVPSGLKGTYALTVEPVSGGPVYAARTLEISAEGLPMVTVQTLPDDRGTVAVPDAQQDLSVLQK</sequence>
<keyword evidence="2" id="KW-0732">Signal</keyword>
<dbReference type="EMBL" id="VBZC01000011">
    <property type="protein sequence ID" value="TLS45831.1"/>
    <property type="molecule type" value="Genomic_DNA"/>
</dbReference>
<feature type="chain" id="PRO_5024463158" description="Secreted protein" evidence="2">
    <location>
        <begin position="23"/>
        <end position="499"/>
    </location>
</feature>
<evidence type="ECO:0000313" key="3">
    <source>
        <dbReference type="EMBL" id="TLS45831.1"/>
    </source>
</evidence>
<reference evidence="3 4" key="1">
    <citation type="submission" date="2019-05" db="EMBL/GenBank/DDBJ databases">
        <title>Streptomyces sp. NEAU-C151, a novel actinomycete isolated from soil.</title>
        <authorList>
            <person name="Han L."/>
            <person name="Jiang H."/>
        </authorList>
    </citation>
    <scope>NUCLEOTIDE SEQUENCE [LARGE SCALE GENOMIC DNA]</scope>
    <source>
        <strain evidence="3 4">NEAU-C151</strain>
    </source>
</reference>
<feature type="compositionally biased region" description="Basic and acidic residues" evidence="1">
    <location>
        <begin position="95"/>
        <end position="113"/>
    </location>
</feature>
<gene>
    <name evidence="3" type="ORF">FE633_11745</name>
</gene>
<evidence type="ECO:0008006" key="5">
    <source>
        <dbReference type="Google" id="ProtNLM"/>
    </source>
</evidence>
<dbReference type="AlphaFoldDB" id="A0A5R9FR48"/>